<sequence>MLESIVRVGNRLSYIVTRHVGVGSRQAVHHLLDQHKFTYVSHMINSGPWDQPRQFDVHHGAGSLR</sequence>
<name>A0A1Y5P6V2_9MYCO</name>
<organism evidence="1">
    <name type="scientific">uncultured Mycobacterium sp</name>
    <dbReference type="NCBI Taxonomy" id="171292"/>
    <lineage>
        <taxon>Bacteria</taxon>
        <taxon>Bacillati</taxon>
        <taxon>Actinomycetota</taxon>
        <taxon>Actinomycetes</taxon>
        <taxon>Mycobacteriales</taxon>
        <taxon>Mycobacteriaceae</taxon>
        <taxon>Mycobacterium</taxon>
        <taxon>environmental samples</taxon>
    </lineage>
</organism>
<accession>A0A1Y5P6V2</accession>
<reference evidence="1" key="1">
    <citation type="submission" date="2016-03" db="EMBL/GenBank/DDBJ databases">
        <authorList>
            <person name="Ploux O."/>
        </authorList>
    </citation>
    <scope>NUCLEOTIDE SEQUENCE</scope>
    <source>
        <strain evidence="1">UC10</strain>
    </source>
</reference>
<evidence type="ECO:0000313" key="1">
    <source>
        <dbReference type="EMBL" id="SBS74403.1"/>
    </source>
</evidence>
<protein>
    <submittedName>
        <fullName evidence="1">Uncharacterized protein</fullName>
    </submittedName>
</protein>
<dbReference type="AlphaFoldDB" id="A0A1Y5P6V2"/>
<dbReference type="EMBL" id="FLQS01000012">
    <property type="protein sequence ID" value="SBS74403.1"/>
    <property type="molecule type" value="Genomic_DNA"/>
</dbReference>
<gene>
    <name evidence="1" type="ORF">MHPYR_20023</name>
</gene>
<proteinExistence type="predicted"/>